<reference evidence="2" key="2">
    <citation type="submission" date="2020-06" db="EMBL/GenBank/DDBJ databases">
        <authorList>
            <person name="Sheffer M."/>
        </authorList>
    </citation>
    <scope>NUCLEOTIDE SEQUENCE</scope>
</reference>
<feature type="compositionally biased region" description="Basic and acidic residues" evidence="1">
    <location>
        <begin position="183"/>
        <end position="204"/>
    </location>
</feature>
<name>A0A8T0FHI0_ARGBR</name>
<sequence>MMDDADQEIMTEASPDFVELLNRDHELQASMRKILHDMEVVKSMDYIMDPTRLMKRLYRLFHQQMGKWQTLMLSIPPNLYDNENFKSTCIEFQDRLFECGFRSDTEPMSESSDEDESISPNDKNLVLEMMQDVCRSINKNSDQMQIDGNDATPKNDPKDKNKNEPASDSSKGKTKINRQNKKPGKESDREEKENNKNKLSKTTEIELNATPTGEEGTKHKNNEEIKIVREISGQKSVNIDSDGFQLPKRKRSFKNSKVFIPNKKMIASDPIATENRYSPLEADKVDNPSQETQISPKIPPIMLRRTAEYREIIKRLNTTYNIKCKAKEAGEFIKLLQRHRTTSEN</sequence>
<feature type="compositionally biased region" description="Basic and acidic residues" evidence="1">
    <location>
        <begin position="215"/>
        <end position="224"/>
    </location>
</feature>
<protein>
    <submittedName>
        <fullName evidence="2">Uncharacterized protein</fullName>
    </submittedName>
</protein>
<dbReference type="Proteomes" id="UP000807504">
    <property type="component" value="Unassembled WGS sequence"/>
</dbReference>
<organism evidence="2 3">
    <name type="scientific">Argiope bruennichi</name>
    <name type="common">Wasp spider</name>
    <name type="synonym">Aranea bruennichi</name>
    <dbReference type="NCBI Taxonomy" id="94029"/>
    <lineage>
        <taxon>Eukaryota</taxon>
        <taxon>Metazoa</taxon>
        <taxon>Ecdysozoa</taxon>
        <taxon>Arthropoda</taxon>
        <taxon>Chelicerata</taxon>
        <taxon>Arachnida</taxon>
        <taxon>Araneae</taxon>
        <taxon>Araneomorphae</taxon>
        <taxon>Entelegynae</taxon>
        <taxon>Araneoidea</taxon>
        <taxon>Araneidae</taxon>
        <taxon>Argiope</taxon>
    </lineage>
</organism>
<comment type="caution">
    <text evidence="2">The sequence shown here is derived from an EMBL/GenBank/DDBJ whole genome shotgun (WGS) entry which is preliminary data.</text>
</comment>
<evidence type="ECO:0000313" key="2">
    <source>
        <dbReference type="EMBL" id="KAF8788790.1"/>
    </source>
</evidence>
<dbReference type="AlphaFoldDB" id="A0A8T0FHI0"/>
<reference evidence="2" key="1">
    <citation type="journal article" date="2020" name="bioRxiv">
        <title>Chromosome-level reference genome of the European wasp spider Argiope bruennichi: a resource for studies on range expansion and evolutionary adaptation.</title>
        <authorList>
            <person name="Sheffer M.M."/>
            <person name="Hoppe A."/>
            <person name="Krehenwinkel H."/>
            <person name="Uhl G."/>
            <person name="Kuss A.W."/>
            <person name="Jensen L."/>
            <person name="Jensen C."/>
            <person name="Gillespie R.G."/>
            <person name="Hoff K.J."/>
            <person name="Prost S."/>
        </authorList>
    </citation>
    <scope>NUCLEOTIDE SEQUENCE</scope>
</reference>
<evidence type="ECO:0000313" key="3">
    <source>
        <dbReference type="Proteomes" id="UP000807504"/>
    </source>
</evidence>
<accession>A0A8T0FHI0</accession>
<feature type="region of interest" description="Disordered" evidence="1">
    <location>
        <begin position="140"/>
        <end position="224"/>
    </location>
</feature>
<feature type="compositionally biased region" description="Basic residues" evidence="1">
    <location>
        <begin position="172"/>
        <end position="182"/>
    </location>
</feature>
<dbReference type="EMBL" id="JABXBU010000012">
    <property type="protein sequence ID" value="KAF8788790.1"/>
    <property type="molecule type" value="Genomic_DNA"/>
</dbReference>
<proteinExistence type="predicted"/>
<evidence type="ECO:0000256" key="1">
    <source>
        <dbReference type="SAM" id="MobiDB-lite"/>
    </source>
</evidence>
<gene>
    <name evidence="2" type="ORF">HNY73_006796</name>
</gene>
<keyword evidence="3" id="KW-1185">Reference proteome</keyword>
<feature type="compositionally biased region" description="Basic and acidic residues" evidence="1">
    <location>
        <begin position="153"/>
        <end position="165"/>
    </location>
</feature>